<dbReference type="PANTHER" id="PTHR34512:SF30">
    <property type="entry name" value="OUTER MEMBRANE PROTEIN ASSEMBLY FACTOR BAMB"/>
    <property type="match status" value="1"/>
</dbReference>
<protein>
    <submittedName>
        <fullName evidence="3">Outer membrane protein assembly factor BamB</fullName>
    </submittedName>
</protein>
<dbReference type="InterPro" id="IPR011047">
    <property type="entry name" value="Quinoprotein_ADH-like_sf"/>
</dbReference>
<keyword evidence="4" id="KW-1185">Reference proteome</keyword>
<dbReference type="Gene3D" id="2.130.10.10">
    <property type="entry name" value="YVTN repeat-like/Quinoprotein amine dehydrogenase"/>
    <property type="match status" value="1"/>
</dbReference>
<dbReference type="AlphaFoldDB" id="A0A517Z7X8"/>
<feature type="signal peptide" evidence="1">
    <location>
        <begin position="1"/>
        <end position="20"/>
    </location>
</feature>
<gene>
    <name evidence="3" type="primary">bamB_2</name>
    <name evidence="3" type="ORF">Mal4_29210</name>
</gene>
<dbReference type="EMBL" id="CP036275">
    <property type="protein sequence ID" value="QDU38592.1"/>
    <property type="molecule type" value="Genomic_DNA"/>
</dbReference>
<reference evidence="3 4" key="1">
    <citation type="submission" date="2019-02" db="EMBL/GenBank/DDBJ databases">
        <title>Deep-cultivation of Planctomycetes and their phenomic and genomic characterization uncovers novel biology.</title>
        <authorList>
            <person name="Wiegand S."/>
            <person name="Jogler M."/>
            <person name="Boedeker C."/>
            <person name="Pinto D."/>
            <person name="Vollmers J."/>
            <person name="Rivas-Marin E."/>
            <person name="Kohn T."/>
            <person name="Peeters S.H."/>
            <person name="Heuer A."/>
            <person name="Rast P."/>
            <person name="Oberbeckmann S."/>
            <person name="Bunk B."/>
            <person name="Jeske O."/>
            <person name="Meyerdierks A."/>
            <person name="Storesund J.E."/>
            <person name="Kallscheuer N."/>
            <person name="Luecker S."/>
            <person name="Lage O.M."/>
            <person name="Pohl T."/>
            <person name="Merkel B.J."/>
            <person name="Hornburger P."/>
            <person name="Mueller R.-W."/>
            <person name="Bruemmer F."/>
            <person name="Labrenz M."/>
            <person name="Spormann A.M."/>
            <person name="Op den Camp H."/>
            <person name="Overmann J."/>
            <person name="Amann R."/>
            <person name="Jetten M.S.M."/>
            <person name="Mascher T."/>
            <person name="Medema M.H."/>
            <person name="Devos D.P."/>
            <person name="Kaster A.-K."/>
            <person name="Ovreas L."/>
            <person name="Rohde M."/>
            <person name="Galperin M.Y."/>
            <person name="Jogler C."/>
        </authorList>
    </citation>
    <scope>NUCLEOTIDE SEQUENCE [LARGE SCALE GENOMIC DNA]</scope>
    <source>
        <strain evidence="3 4">Mal4</strain>
    </source>
</reference>
<dbReference type="Pfam" id="PF13360">
    <property type="entry name" value="PQQ_2"/>
    <property type="match status" value="1"/>
</dbReference>
<name>A0A517Z7X8_9PLAN</name>
<dbReference type="RefSeq" id="WP_145369857.1">
    <property type="nucleotide sequence ID" value="NZ_CP036275.1"/>
</dbReference>
<dbReference type="SUPFAM" id="SSF50998">
    <property type="entry name" value="Quinoprotein alcohol dehydrogenase-like"/>
    <property type="match status" value="1"/>
</dbReference>
<evidence type="ECO:0000256" key="1">
    <source>
        <dbReference type="SAM" id="SignalP"/>
    </source>
</evidence>
<dbReference type="PANTHER" id="PTHR34512">
    <property type="entry name" value="CELL SURFACE PROTEIN"/>
    <property type="match status" value="1"/>
</dbReference>
<evidence type="ECO:0000313" key="3">
    <source>
        <dbReference type="EMBL" id="QDU38592.1"/>
    </source>
</evidence>
<accession>A0A517Z7X8</accession>
<organism evidence="3 4">
    <name type="scientific">Maioricimonas rarisocia</name>
    <dbReference type="NCBI Taxonomy" id="2528026"/>
    <lineage>
        <taxon>Bacteria</taxon>
        <taxon>Pseudomonadati</taxon>
        <taxon>Planctomycetota</taxon>
        <taxon>Planctomycetia</taxon>
        <taxon>Planctomycetales</taxon>
        <taxon>Planctomycetaceae</taxon>
        <taxon>Maioricimonas</taxon>
    </lineage>
</organism>
<dbReference type="KEGG" id="mri:Mal4_29210"/>
<keyword evidence="1" id="KW-0732">Signal</keyword>
<dbReference type="Gene3D" id="2.40.10.480">
    <property type="match status" value="1"/>
</dbReference>
<dbReference type="Proteomes" id="UP000320496">
    <property type="component" value="Chromosome"/>
</dbReference>
<sequence length="437" mass="47934" precursor="true">MIRMMLATTLVPLLLGAAVADDTTASADWPHWRGPLANGIAPDATPPVEWDESTNIRWKTPIPGEGSATPIIQDGRIYVLSAVETDLRAENPPKADERAKTNPPANIYEFTVTCLDQQSGDVMWRRVAIEDVPHEGRHTTNTYASASPMTDGERLYVSFGSRGLFCFSLDGDLLWQRDLGDMRTRSGWGEATSPVVHGDSVVMNWDQEDQSFIAVLDAGTGDVQWREDRDEPTTWATPLIVEHEGRTQVITNGTNRVRSYDLESGELIWQCGGQTLNAIPSPLVIDEVAYIASGYRGSALYAIPLDAQGDITDSQTVRWSHHRGTPYVPSPIVVEDQIYFTSGNNAILTCLNINDGSPVFGPERLPDVRQLYASPIAADGRIYYVGRDGNSVVLEHGPTFEVLAVNSIGEPVDASPVAIGQQLYLRSSGHVWCIEQE</sequence>
<feature type="chain" id="PRO_5022115628" evidence="1">
    <location>
        <begin position="21"/>
        <end position="437"/>
    </location>
</feature>
<dbReference type="InterPro" id="IPR015943">
    <property type="entry name" value="WD40/YVTN_repeat-like_dom_sf"/>
</dbReference>
<evidence type="ECO:0000313" key="4">
    <source>
        <dbReference type="Proteomes" id="UP000320496"/>
    </source>
</evidence>
<proteinExistence type="predicted"/>
<feature type="domain" description="Pyrrolo-quinoline quinone repeat" evidence="2">
    <location>
        <begin position="111"/>
        <end position="359"/>
    </location>
</feature>
<dbReference type="OrthoDB" id="244732at2"/>
<dbReference type="InterPro" id="IPR002372">
    <property type="entry name" value="PQQ_rpt_dom"/>
</dbReference>
<evidence type="ECO:0000259" key="2">
    <source>
        <dbReference type="Pfam" id="PF13360"/>
    </source>
</evidence>